<dbReference type="InterPro" id="IPR013022">
    <property type="entry name" value="Xyl_isomerase-like_TIM-brl"/>
</dbReference>
<evidence type="ECO:0000259" key="1">
    <source>
        <dbReference type="Pfam" id="PF01261"/>
    </source>
</evidence>
<dbReference type="Gene3D" id="3.20.20.150">
    <property type="entry name" value="Divalent-metal-dependent TIM barrel enzymes"/>
    <property type="match status" value="1"/>
</dbReference>
<sequence>MSTKMNPKLSIGTWAFAFGPFEASPWPFRDILRYASDAGYDGVEVNGFLPHPVPETYDTPAKRKALLGDIQAHGLGVSAYAPDFRAAPPAVADKAAYLELAKRYLDFAGDLETELLRVDTVLPPLPVAPEVYVDRFARLVDTWHAAAELAASFGKRIVWEFEPGFWMNKPSEALRAVREVRHPAFQVLFDTSHAYMSGVIGARHDGEKEILAGGIEAYAMMLSDHIGHFHLIDSDGTLHDEETSTHAAFGEGHIDFTRFLRETGYLVSRCEWWCVDFCFNAEVEAWGRQAVPFIHRKIKEAGLG</sequence>
<dbReference type="Proteomes" id="UP001589818">
    <property type="component" value="Unassembled WGS sequence"/>
</dbReference>
<dbReference type="EMBL" id="JBHLVF010000031">
    <property type="protein sequence ID" value="MFC0393268.1"/>
    <property type="molecule type" value="Genomic_DNA"/>
</dbReference>
<evidence type="ECO:0000313" key="2">
    <source>
        <dbReference type="EMBL" id="MFC0393268.1"/>
    </source>
</evidence>
<evidence type="ECO:0000313" key="3">
    <source>
        <dbReference type="Proteomes" id="UP001589818"/>
    </source>
</evidence>
<gene>
    <name evidence="2" type="ORF">ACFFJ8_18030</name>
</gene>
<keyword evidence="3" id="KW-1185">Reference proteome</keyword>
<name>A0ABV6JFA8_9BACL</name>
<dbReference type="Pfam" id="PF01261">
    <property type="entry name" value="AP_endonuc_2"/>
    <property type="match status" value="1"/>
</dbReference>
<protein>
    <submittedName>
        <fullName evidence="2">Sugar phosphate isomerase/epimerase family protein</fullName>
    </submittedName>
</protein>
<reference evidence="2 3" key="1">
    <citation type="submission" date="2024-09" db="EMBL/GenBank/DDBJ databases">
        <authorList>
            <person name="Sun Q."/>
            <person name="Mori K."/>
        </authorList>
    </citation>
    <scope>NUCLEOTIDE SEQUENCE [LARGE SCALE GENOMIC DNA]</scope>
    <source>
        <strain evidence="2 3">CCM 4839</strain>
    </source>
</reference>
<dbReference type="InterPro" id="IPR050312">
    <property type="entry name" value="IolE/XylAMocC-like"/>
</dbReference>
<organism evidence="2 3">
    <name type="scientific">Paenibacillus mendelii</name>
    <dbReference type="NCBI Taxonomy" id="206163"/>
    <lineage>
        <taxon>Bacteria</taxon>
        <taxon>Bacillati</taxon>
        <taxon>Bacillota</taxon>
        <taxon>Bacilli</taxon>
        <taxon>Bacillales</taxon>
        <taxon>Paenibacillaceae</taxon>
        <taxon>Paenibacillus</taxon>
    </lineage>
</organism>
<dbReference type="PANTHER" id="PTHR12110:SF21">
    <property type="entry name" value="XYLOSE ISOMERASE-LIKE TIM BARREL DOMAIN-CONTAINING PROTEIN"/>
    <property type="match status" value="1"/>
</dbReference>
<keyword evidence="2" id="KW-0413">Isomerase</keyword>
<dbReference type="PANTHER" id="PTHR12110">
    <property type="entry name" value="HYDROXYPYRUVATE ISOMERASE"/>
    <property type="match status" value="1"/>
</dbReference>
<accession>A0ABV6JFA8</accession>
<dbReference type="GO" id="GO:0016853">
    <property type="term" value="F:isomerase activity"/>
    <property type="evidence" value="ECO:0007669"/>
    <property type="project" value="UniProtKB-KW"/>
</dbReference>
<dbReference type="InterPro" id="IPR036237">
    <property type="entry name" value="Xyl_isomerase-like_sf"/>
</dbReference>
<feature type="domain" description="Xylose isomerase-like TIM barrel" evidence="1">
    <location>
        <begin position="32"/>
        <end position="273"/>
    </location>
</feature>
<dbReference type="RefSeq" id="WP_204817779.1">
    <property type="nucleotide sequence ID" value="NZ_JANHOF010000002.1"/>
</dbReference>
<proteinExistence type="predicted"/>
<dbReference type="SUPFAM" id="SSF51658">
    <property type="entry name" value="Xylose isomerase-like"/>
    <property type="match status" value="1"/>
</dbReference>
<comment type="caution">
    <text evidence="2">The sequence shown here is derived from an EMBL/GenBank/DDBJ whole genome shotgun (WGS) entry which is preliminary data.</text>
</comment>